<name>A0A235HJZ3_AZOBR</name>
<protein>
    <submittedName>
        <fullName evidence="2">Uncharacterized protein</fullName>
    </submittedName>
</protein>
<dbReference type="AlphaFoldDB" id="A0A235HJZ3"/>
<sequence length="82" mass="8715">MMAAGVALQVTNRGRPGRSVRAKSIGGNVYMGDVNIGSTVTHNPPPPPPKRGLFDWSSWLLSAGGFVLSVYGIYLTLYPAKP</sequence>
<gene>
    <name evidence="2" type="ORF">CHT98_05530</name>
</gene>
<evidence type="ECO:0000256" key="1">
    <source>
        <dbReference type="SAM" id="Phobius"/>
    </source>
</evidence>
<comment type="caution">
    <text evidence="2">The sequence shown here is derived from an EMBL/GenBank/DDBJ whole genome shotgun (WGS) entry which is preliminary data.</text>
</comment>
<accession>A0A235HJZ3</accession>
<reference evidence="2 3" key="1">
    <citation type="submission" date="2017-07" db="EMBL/GenBank/DDBJ databases">
        <title>Whole genome sequence of Azospirillum brasilense 2A1, a potential biofertilizer strain.</title>
        <authorList>
            <person name="Fontana C.A."/>
            <person name="Toffoli L.M."/>
            <person name="Salazar S.M."/>
            <person name="Puglisi E."/>
            <person name="Pedraza R."/>
            <person name="Bassi D."/>
            <person name="Cocconcelli P.S."/>
        </authorList>
    </citation>
    <scope>NUCLEOTIDE SEQUENCE [LARGE SCALE GENOMIC DNA]</scope>
    <source>
        <strain evidence="2 3">2A1</strain>
    </source>
</reference>
<keyword evidence="1" id="KW-0812">Transmembrane</keyword>
<dbReference type="Proteomes" id="UP000215367">
    <property type="component" value="Unassembled WGS sequence"/>
</dbReference>
<evidence type="ECO:0000313" key="3">
    <source>
        <dbReference type="Proteomes" id="UP000215367"/>
    </source>
</evidence>
<organism evidence="2 3">
    <name type="scientific">Azospirillum brasilense</name>
    <dbReference type="NCBI Taxonomy" id="192"/>
    <lineage>
        <taxon>Bacteria</taxon>
        <taxon>Pseudomonadati</taxon>
        <taxon>Pseudomonadota</taxon>
        <taxon>Alphaproteobacteria</taxon>
        <taxon>Rhodospirillales</taxon>
        <taxon>Azospirillaceae</taxon>
        <taxon>Azospirillum</taxon>
    </lineage>
</organism>
<keyword evidence="1" id="KW-1133">Transmembrane helix</keyword>
<proteinExistence type="predicted"/>
<dbReference type="EMBL" id="NOWT01000003">
    <property type="protein sequence ID" value="OYD85495.1"/>
    <property type="molecule type" value="Genomic_DNA"/>
</dbReference>
<feature type="transmembrane region" description="Helical" evidence="1">
    <location>
        <begin position="56"/>
        <end position="77"/>
    </location>
</feature>
<evidence type="ECO:0000313" key="2">
    <source>
        <dbReference type="EMBL" id="OYD85495.1"/>
    </source>
</evidence>
<keyword evidence="1" id="KW-0472">Membrane</keyword>